<keyword evidence="2" id="KW-1185">Reference proteome</keyword>
<evidence type="ECO:0000313" key="1">
    <source>
        <dbReference type="EMBL" id="KIN98444.1"/>
    </source>
</evidence>
<evidence type="ECO:0000313" key="2">
    <source>
        <dbReference type="Proteomes" id="UP000054217"/>
    </source>
</evidence>
<dbReference type="HOGENOM" id="CLU_201352_0_0_1"/>
<gene>
    <name evidence="1" type="ORF">M404DRAFT_157618</name>
</gene>
<dbReference type="EMBL" id="KN832015">
    <property type="protein sequence ID" value="KIN98444.1"/>
    <property type="molecule type" value="Genomic_DNA"/>
</dbReference>
<protein>
    <submittedName>
        <fullName evidence="1">Uncharacterized protein</fullName>
    </submittedName>
</protein>
<accession>A0A0C3NBE7</accession>
<name>A0A0C3NBE7_PISTI</name>
<sequence>MIISALFGGETMEFKMYYCLLWDWACDLLKDSGVGPYFVFDAWCLSKFDGASFVCFINEPWMANEFWDVQVCH</sequence>
<dbReference type="InParanoid" id="A0A0C3NBE7"/>
<dbReference type="STRING" id="870435.A0A0C3NBE7"/>
<reference evidence="1 2" key="1">
    <citation type="submission" date="2014-04" db="EMBL/GenBank/DDBJ databases">
        <authorList>
            <consortium name="DOE Joint Genome Institute"/>
            <person name="Kuo A."/>
            <person name="Kohler A."/>
            <person name="Costa M.D."/>
            <person name="Nagy L.G."/>
            <person name="Floudas D."/>
            <person name="Copeland A."/>
            <person name="Barry K.W."/>
            <person name="Cichocki N."/>
            <person name="Veneault-Fourrey C."/>
            <person name="LaButti K."/>
            <person name="Lindquist E.A."/>
            <person name="Lipzen A."/>
            <person name="Lundell T."/>
            <person name="Morin E."/>
            <person name="Murat C."/>
            <person name="Sun H."/>
            <person name="Tunlid A."/>
            <person name="Henrissat B."/>
            <person name="Grigoriev I.V."/>
            <person name="Hibbett D.S."/>
            <person name="Martin F."/>
            <person name="Nordberg H.P."/>
            <person name="Cantor M.N."/>
            <person name="Hua S.X."/>
        </authorList>
    </citation>
    <scope>NUCLEOTIDE SEQUENCE [LARGE SCALE GENOMIC DNA]</scope>
    <source>
        <strain evidence="1 2">Marx 270</strain>
    </source>
</reference>
<proteinExistence type="predicted"/>
<dbReference type="OrthoDB" id="2679253at2759"/>
<dbReference type="Proteomes" id="UP000054217">
    <property type="component" value="Unassembled WGS sequence"/>
</dbReference>
<organism evidence="1 2">
    <name type="scientific">Pisolithus tinctorius Marx 270</name>
    <dbReference type="NCBI Taxonomy" id="870435"/>
    <lineage>
        <taxon>Eukaryota</taxon>
        <taxon>Fungi</taxon>
        <taxon>Dikarya</taxon>
        <taxon>Basidiomycota</taxon>
        <taxon>Agaricomycotina</taxon>
        <taxon>Agaricomycetes</taxon>
        <taxon>Agaricomycetidae</taxon>
        <taxon>Boletales</taxon>
        <taxon>Sclerodermatineae</taxon>
        <taxon>Pisolithaceae</taxon>
        <taxon>Pisolithus</taxon>
    </lineage>
</organism>
<reference evidence="2" key="2">
    <citation type="submission" date="2015-01" db="EMBL/GenBank/DDBJ databases">
        <title>Evolutionary Origins and Diversification of the Mycorrhizal Mutualists.</title>
        <authorList>
            <consortium name="DOE Joint Genome Institute"/>
            <consortium name="Mycorrhizal Genomics Consortium"/>
            <person name="Kohler A."/>
            <person name="Kuo A."/>
            <person name="Nagy L.G."/>
            <person name="Floudas D."/>
            <person name="Copeland A."/>
            <person name="Barry K.W."/>
            <person name="Cichocki N."/>
            <person name="Veneault-Fourrey C."/>
            <person name="LaButti K."/>
            <person name="Lindquist E.A."/>
            <person name="Lipzen A."/>
            <person name="Lundell T."/>
            <person name="Morin E."/>
            <person name="Murat C."/>
            <person name="Riley R."/>
            <person name="Ohm R."/>
            <person name="Sun H."/>
            <person name="Tunlid A."/>
            <person name="Henrissat B."/>
            <person name="Grigoriev I.V."/>
            <person name="Hibbett D.S."/>
            <person name="Martin F."/>
        </authorList>
    </citation>
    <scope>NUCLEOTIDE SEQUENCE [LARGE SCALE GENOMIC DNA]</scope>
    <source>
        <strain evidence="2">Marx 270</strain>
    </source>
</reference>
<dbReference type="AlphaFoldDB" id="A0A0C3NBE7"/>